<dbReference type="GO" id="GO:0048814">
    <property type="term" value="P:regulation of dendrite morphogenesis"/>
    <property type="evidence" value="ECO:0007669"/>
    <property type="project" value="TreeGrafter"/>
</dbReference>
<feature type="compositionally biased region" description="Polar residues" evidence="5">
    <location>
        <begin position="216"/>
        <end position="261"/>
    </location>
</feature>
<evidence type="ECO:0000256" key="5">
    <source>
        <dbReference type="SAM" id="MobiDB-lite"/>
    </source>
</evidence>
<dbReference type="PANTHER" id="PTHR19354:SF5">
    <property type="entry name" value="ZIPPER PUTATIVE TUMOR SUPPRESSOR 1-RELATED"/>
    <property type="match status" value="1"/>
</dbReference>
<keyword evidence="3 4" id="KW-0175">Coiled coil</keyword>
<organism evidence="6 7">
    <name type="scientific">Astatotilapia calliptera</name>
    <name type="common">Eastern happy</name>
    <name type="synonym">Chromis callipterus</name>
    <dbReference type="NCBI Taxonomy" id="8154"/>
    <lineage>
        <taxon>Eukaryota</taxon>
        <taxon>Metazoa</taxon>
        <taxon>Chordata</taxon>
        <taxon>Craniata</taxon>
        <taxon>Vertebrata</taxon>
        <taxon>Euteleostomi</taxon>
        <taxon>Actinopterygii</taxon>
        <taxon>Neopterygii</taxon>
        <taxon>Teleostei</taxon>
        <taxon>Neoteleostei</taxon>
        <taxon>Acanthomorphata</taxon>
        <taxon>Ovalentaria</taxon>
        <taxon>Cichlomorphae</taxon>
        <taxon>Cichliformes</taxon>
        <taxon>Cichlidae</taxon>
        <taxon>African cichlids</taxon>
        <taxon>Pseudocrenilabrinae</taxon>
        <taxon>Haplochromini</taxon>
        <taxon>Astatotilapia</taxon>
    </lineage>
</organism>
<dbReference type="InterPro" id="IPR045329">
    <property type="entry name" value="LZTS"/>
</dbReference>
<dbReference type="OMA" id="KRNQNME"/>
<sequence>MGSVSSVLNDNSLGSKHCKASQHRLKEGTSSHRKSGGCNLDGLLKCGFTQGSSSSTHPSKGLSHSRSGRSEDFFYIKVSNKPRSTHHRERSAEGQVNRNGKSDGQMQPKLLLMSGNVTEKFPILDAAAFIFDNPQHQANKFKTAHGGEIWDAEGRKRGQKEAKTSAEKSSVRSTAFKCVNPTRTSSTETGHNSLDHILCPLKKASNPNIRDKRDTSGTLSDSGRNSMSSLPTHSTSGSLSASTGPVSHSDGSSAPANSLSEGVQPNFSPWVNGNSANLDCSYGADLNSSGLVSKANEDAGSPLSADEPSALSETAGGIRSPITTDESLIERLEQKLLERESELQELQVSFEEKETDTCQLFEERQRYCAEEMEGLKQRCSTKLRQASQMAAKTQQALQLQVSQLQAEKERLQEDFSKLTREKELIELRLKAYEAESTQLAPTLEETQWEVCQKTGEISLLKQQLRECQADVSHKLNEIVGLRALLKEKTAKMEILEKQNKNHEDSLHSRTIDIEVCQNELQRKKNEADLLREKVGKLEKDIQGMKQDLVTAKEQRLQHSLQVRTHSPSQTESQGSESTDQGREGENNEHTSTESLQREVDRLKQQLREEKIAQKRLASSFEQERQTWNKEKDRVIRYQKQLQINYLQMHRKNHDLERILKELTAELESRTELSMDVAYSSGLQTYDDVIATEI</sequence>
<feature type="region of interest" description="Disordered" evidence="5">
    <location>
        <begin position="1"/>
        <end position="37"/>
    </location>
</feature>
<evidence type="ECO:0000256" key="4">
    <source>
        <dbReference type="SAM" id="Coils"/>
    </source>
</evidence>
<reference evidence="7" key="2">
    <citation type="submission" date="2023-03" db="EMBL/GenBank/DDBJ databases">
        <authorList>
            <consortium name="Wellcome Sanger Institute Data Sharing"/>
        </authorList>
    </citation>
    <scope>NUCLEOTIDE SEQUENCE [LARGE SCALE GENOMIC DNA]</scope>
</reference>
<evidence type="ECO:0000256" key="1">
    <source>
        <dbReference type="ARBA" id="ARBA00004496"/>
    </source>
</evidence>
<feature type="compositionally biased region" description="Basic and acidic residues" evidence="5">
    <location>
        <begin position="152"/>
        <end position="170"/>
    </location>
</feature>
<dbReference type="PANTHER" id="PTHR19354">
    <property type="entry name" value="ZIPPER PUTATIVE TUMOR SUPPRESSOR 2 HOMOLOG-LIKE PROTEIN-RELATED"/>
    <property type="match status" value="1"/>
</dbReference>
<reference evidence="6" key="3">
    <citation type="submission" date="2025-08" db="UniProtKB">
        <authorList>
            <consortium name="Ensembl"/>
        </authorList>
    </citation>
    <scope>IDENTIFICATION</scope>
</reference>
<evidence type="ECO:0000313" key="7">
    <source>
        <dbReference type="Proteomes" id="UP000265100"/>
    </source>
</evidence>
<dbReference type="Ensembl" id="ENSACLT00000010990.2">
    <property type="protein sequence ID" value="ENSACLP00000010735.2"/>
    <property type="gene ID" value="ENSACLG00000007345.2"/>
</dbReference>
<feature type="compositionally biased region" description="Polar residues" evidence="5">
    <location>
        <begin position="94"/>
        <end position="105"/>
    </location>
</feature>
<feature type="compositionally biased region" description="Polar residues" evidence="5">
    <location>
        <begin position="1"/>
        <end position="14"/>
    </location>
</feature>
<dbReference type="OrthoDB" id="10030037at2759"/>
<dbReference type="Bgee" id="ENSACLG00000007345">
    <property type="expression patterns" value="Expressed in anal fin and 4 other cell types or tissues"/>
</dbReference>
<feature type="compositionally biased region" description="Basic and acidic residues" evidence="5">
    <location>
        <begin position="579"/>
        <end position="598"/>
    </location>
</feature>
<proteinExistence type="predicted"/>
<feature type="compositionally biased region" description="Polar residues" evidence="5">
    <location>
        <begin position="49"/>
        <end position="65"/>
    </location>
</feature>
<keyword evidence="7" id="KW-1185">Reference proteome</keyword>
<feature type="region of interest" description="Disordered" evidence="5">
    <location>
        <begin position="555"/>
        <end position="598"/>
    </location>
</feature>
<feature type="coiled-coil region" evidence="4">
    <location>
        <begin position="478"/>
        <end position="554"/>
    </location>
</feature>
<protein>
    <submittedName>
        <fullName evidence="6">Uncharacterized protein</fullName>
    </submittedName>
</protein>
<dbReference type="GeneTree" id="ENSGT00940000154078"/>
<feature type="compositionally biased region" description="Polar residues" evidence="5">
    <location>
        <begin position="557"/>
        <end position="578"/>
    </location>
</feature>
<evidence type="ECO:0000256" key="3">
    <source>
        <dbReference type="ARBA" id="ARBA00023054"/>
    </source>
</evidence>
<comment type="subcellular location">
    <subcellularLocation>
        <location evidence="1">Cytoplasm</location>
    </subcellularLocation>
</comment>
<accession>A0A3P8P147</accession>
<feature type="region of interest" description="Disordered" evidence="5">
    <location>
        <begin position="78"/>
        <end position="106"/>
    </location>
</feature>
<dbReference type="Proteomes" id="UP000265100">
    <property type="component" value="Chromosome 12"/>
</dbReference>
<dbReference type="GO" id="GO:0005737">
    <property type="term" value="C:cytoplasm"/>
    <property type="evidence" value="ECO:0007669"/>
    <property type="project" value="UniProtKB-SubCell"/>
</dbReference>
<gene>
    <name evidence="6" type="primary">LZTS1</name>
</gene>
<name>A0A3P8P147_ASTCA</name>
<feature type="region of interest" description="Disordered" evidence="5">
    <location>
        <begin position="293"/>
        <end position="322"/>
    </location>
</feature>
<dbReference type="STRING" id="8154.ENSACLP00000010748"/>
<feature type="region of interest" description="Disordered" evidence="5">
    <location>
        <begin position="145"/>
        <end position="173"/>
    </location>
</feature>
<feature type="region of interest" description="Disordered" evidence="5">
    <location>
        <begin position="49"/>
        <end position="68"/>
    </location>
</feature>
<evidence type="ECO:0000256" key="2">
    <source>
        <dbReference type="ARBA" id="ARBA00022490"/>
    </source>
</evidence>
<dbReference type="AlphaFoldDB" id="A0A3P8P147"/>
<reference evidence="6" key="4">
    <citation type="submission" date="2025-09" db="UniProtKB">
        <authorList>
            <consortium name="Ensembl"/>
        </authorList>
    </citation>
    <scope>IDENTIFICATION</scope>
</reference>
<evidence type="ECO:0000313" key="6">
    <source>
        <dbReference type="Ensembl" id="ENSACLP00000010735.2"/>
    </source>
</evidence>
<dbReference type="GO" id="GO:0043197">
    <property type="term" value="C:dendritic spine"/>
    <property type="evidence" value="ECO:0007669"/>
    <property type="project" value="TreeGrafter"/>
</dbReference>
<dbReference type="Pfam" id="PF06818">
    <property type="entry name" value="Fez1"/>
    <property type="match status" value="1"/>
</dbReference>
<dbReference type="GO" id="GO:0048167">
    <property type="term" value="P:regulation of synaptic plasticity"/>
    <property type="evidence" value="ECO:0007669"/>
    <property type="project" value="TreeGrafter"/>
</dbReference>
<feature type="region of interest" description="Disordered" evidence="5">
    <location>
        <begin position="204"/>
        <end position="261"/>
    </location>
</feature>
<feature type="coiled-coil region" evidence="4">
    <location>
        <begin position="394"/>
        <end position="435"/>
    </location>
</feature>
<keyword evidence="2" id="KW-0963">Cytoplasm</keyword>
<reference evidence="6 7" key="1">
    <citation type="submission" date="2018-05" db="EMBL/GenBank/DDBJ databases">
        <authorList>
            <person name="Datahose"/>
        </authorList>
    </citation>
    <scope>NUCLEOTIDE SEQUENCE</scope>
</reference>